<sequence length="66" mass="7473">MPFFNYNSQRVEASDVRSGPTWCSGVARTMICISLYALIASATILACVPVCYRQFEMNKFIKCLKK</sequence>
<accession>A0ABN8IGG9</accession>
<protein>
    <submittedName>
        <fullName evidence="2">Uncharacterized protein</fullName>
    </submittedName>
</protein>
<evidence type="ECO:0000313" key="3">
    <source>
        <dbReference type="Proteomes" id="UP000837857"/>
    </source>
</evidence>
<name>A0ABN8IGG9_9NEOP</name>
<organism evidence="2 3">
    <name type="scientific">Iphiclides podalirius</name>
    <name type="common">scarce swallowtail</name>
    <dbReference type="NCBI Taxonomy" id="110791"/>
    <lineage>
        <taxon>Eukaryota</taxon>
        <taxon>Metazoa</taxon>
        <taxon>Ecdysozoa</taxon>
        <taxon>Arthropoda</taxon>
        <taxon>Hexapoda</taxon>
        <taxon>Insecta</taxon>
        <taxon>Pterygota</taxon>
        <taxon>Neoptera</taxon>
        <taxon>Endopterygota</taxon>
        <taxon>Lepidoptera</taxon>
        <taxon>Glossata</taxon>
        <taxon>Ditrysia</taxon>
        <taxon>Papilionoidea</taxon>
        <taxon>Papilionidae</taxon>
        <taxon>Papilioninae</taxon>
        <taxon>Iphiclides</taxon>
    </lineage>
</organism>
<feature type="transmembrane region" description="Helical" evidence="1">
    <location>
        <begin position="26"/>
        <end position="52"/>
    </location>
</feature>
<evidence type="ECO:0000256" key="1">
    <source>
        <dbReference type="SAM" id="Phobius"/>
    </source>
</evidence>
<gene>
    <name evidence="2" type="ORF">IPOD504_LOCUS8822</name>
</gene>
<dbReference type="EMBL" id="OW152833">
    <property type="protein sequence ID" value="CAH2054863.1"/>
    <property type="molecule type" value="Genomic_DNA"/>
</dbReference>
<keyword evidence="1" id="KW-0472">Membrane</keyword>
<keyword evidence="3" id="KW-1185">Reference proteome</keyword>
<keyword evidence="1" id="KW-1133">Transmembrane helix</keyword>
<feature type="non-terminal residue" evidence="2">
    <location>
        <position position="66"/>
    </location>
</feature>
<proteinExistence type="predicted"/>
<reference evidence="2" key="1">
    <citation type="submission" date="2022-03" db="EMBL/GenBank/DDBJ databases">
        <authorList>
            <person name="Martin H S."/>
        </authorList>
    </citation>
    <scope>NUCLEOTIDE SEQUENCE</scope>
</reference>
<dbReference type="Proteomes" id="UP000837857">
    <property type="component" value="Chromosome 21"/>
</dbReference>
<keyword evidence="1" id="KW-0812">Transmembrane</keyword>
<evidence type="ECO:0000313" key="2">
    <source>
        <dbReference type="EMBL" id="CAH2054863.1"/>
    </source>
</evidence>